<dbReference type="RefSeq" id="YP_009285347.1">
    <property type="nucleotide sequence ID" value="NC_031056.1"/>
</dbReference>
<evidence type="ECO:0000313" key="1">
    <source>
        <dbReference type="EMBL" id="AMO25858.1"/>
    </source>
</evidence>
<evidence type="ECO:0000313" key="2">
    <source>
        <dbReference type="Proteomes" id="UP000201785"/>
    </source>
</evidence>
<dbReference type="OrthoDB" id="24334at10239"/>
<dbReference type="EMBL" id="KU577463">
    <property type="protein sequence ID" value="AMO25858.1"/>
    <property type="molecule type" value="Genomic_DNA"/>
</dbReference>
<dbReference type="KEGG" id="vg:29081814"/>
<keyword evidence="2" id="KW-1185">Reference proteome</keyword>
<accession>A0A140HLJ6</accession>
<reference evidence="1 2" key="1">
    <citation type="journal article" date="2016" name="Genome Announc.">
        <title>Complete Genome Sequence of Bacteriophage Deep-Blue Infecting Emetic Bacillus cereus.</title>
        <authorList>
            <person name="Hock L."/>
            <person name="Gillis A."/>
            <person name="Mahillon J."/>
        </authorList>
    </citation>
    <scope>NUCLEOTIDE SEQUENCE [LARGE SCALE GENOMIC DNA]</scope>
</reference>
<organism evidence="1 2">
    <name type="scientific">Bacillus phage Deep Blue</name>
    <dbReference type="NCBI Taxonomy" id="1792245"/>
    <lineage>
        <taxon>Viruses</taxon>
        <taxon>Duplodnaviria</taxon>
        <taxon>Heunggongvirae</taxon>
        <taxon>Uroviricota</taxon>
        <taxon>Caudoviricetes</taxon>
        <taxon>Herelleviridae</taxon>
        <taxon>Bastillevirinae</taxon>
        <taxon>Caeruleovirus</taxon>
        <taxon>Caeruleovirus deepblue</taxon>
    </lineage>
</organism>
<sequence length="235" mass="26492">MTKVYSGFEVLEVMKTQWVKKNDNDRGRYSLAYTFVDGKVVRFDTDHPKKPGNVTISSMDINFFLKDTFSVYREPVRVGEFVKIEKTAETIYTKVETVFEDCGRTFVRMTGVQVPFRIETVDRITAEEFELVKRTETFLAAGRNLDVFNRGDVVKYRGVEAIVRSVHGYAVSLTGDYMGHVSSIDLTPIKFVTYTDATDPKFVTVKKIVAPCTAPMMPGMSQTPVPMAAPMGGQF</sequence>
<name>A0A140HLJ6_9CAUD</name>
<dbReference type="GeneID" id="29081814"/>
<gene>
    <name evidence="1" type="ORF">Blue_035</name>
</gene>
<protein>
    <submittedName>
        <fullName evidence="1">Uncharacterized protein</fullName>
    </submittedName>
</protein>
<proteinExistence type="predicted"/>
<dbReference type="Proteomes" id="UP000201785">
    <property type="component" value="Segment"/>
</dbReference>